<dbReference type="Proteomes" id="UP000789702">
    <property type="component" value="Unassembled WGS sequence"/>
</dbReference>
<feature type="non-terminal residue" evidence="1">
    <location>
        <position position="1"/>
    </location>
</feature>
<evidence type="ECO:0000313" key="2">
    <source>
        <dbReference type="Proteomes" id="UP000789702"/>
    </source>
</evidence>
<dbReference type="EMBL" id="CAJVPU010033593">
    <property type="protein sequence ID" value="CAG8722882.1"/>
    <property type="molecule type" value="Genomic_DNA"/>
</dbReference>
<keyword evidence="2" id="KW-1185">Reference proteome</keyword>
<proteinExistence type="predicted"/>
<protein>
    <submittedName>
        <fullName evidence="1">12776_t:CDS:1</fullName>
    </submittedName>
</protein>
<gene>
    <name evidence="1" type="ORF">DHETER_LOCUS12936</name>
</gene>
<name>A0ACA9PUN4_9GLOM</name>
<evidence type="ECO:0000313" key="1">
    <source>
        <dbReference type="EMBL" id="CAG8722882.1"/>
    </source>
</evidence>
<accession>A0ACA9PUN4</accession>
<sequence>HSLPLLRVDKRLCGAPQVTSVLTQFIFLLDQRIRLVDWSYV</sequence>
<comment type="caution">
    <text evidence="1">The sequence shown here is derived from an EMBL/GenBank/DDBJ whole genome shotgun (WGS) entry which is preliminary data.</text>
</comment>
<organism evidence="1 2">
    <name type="scientific">Dentiscutata heterogama</name>
    <dbReference type="NCBI Taxonomy" id="1316150"/>
    <lineage>
        <taxon>Eukaryota</taxon>
        <taxon>Fungi</taxon>
        <taxon>Fungi incertae sedis</taxon>
        <taxon>Mucoromycota</taxon>
        <taxon>Glomeromycotina</taxon>
        <taxon>Glomeromycetes</taxon>
        <taxon>Diversisporales</taxon>
        <taxon>Gigasporaceae</taxon>
        <taxon>Dentiscutata</taxon>
    </lineage>
</organism>
<reference evidence="1" key="1">
    <citation type="submission" date="2021-06" db="EMBL/GenBank/DDBJ databases">
        <authorList>
            <person name="Kallberg Y."/>
            <person name="Tangrot J."/>
            <person name="Rosling A."/>
        </authorList>
    </citation>
    <scope>NUCLEOTIDE SEQUENCE</scope>
    <source>
        <strain evidence="1">IL203A</strain>
    </source>
</reference>